<keyword evidence="3" id="KW-0238">DNA-binding</keyword>
<gene>
    <name evidence="6" type="ORF">EJ903_20020</name>
</gene>
<dbReference type="FunFam" id="1.10.10.10:FF:000001">
    <property type="entry name" value="LysR family transcriptional regulator"/>
    <property type="match status" value="1"/>
</dbReference>
<dbReference type="CDD" id="cd08414">
    <property type="entry name" value="PBP2_LTTR_aromatics_like"/>
    <property type="match status" value="1"/>
</dbReference>
<evidence type="ECO:0000256" key="3">
    <source>
        <dbReference type="ARBA" id="ARBA00023125"/>
    </source>
</evidence>
<evidence type="ECO:0000313" key="7">
    <source>
        <dbReference type="Proteomes" id="UP000277007"/>
    </source>
</evidence>
<accession>A0A431VCZ2</accession>
<dbReference type="SUPFAM" id="SSF53850">
    <property type="entry name" value="Periplasmic binding protein-like II"/>
    <property type="match status" value="1"/>
</dbReference>
<evidence type="ECO:0000313" key="6">
    <source>
        <dbReference type="EMBL" id="RTR16762.1"/>
    </source>
</evidence>
<evidence type="ECO:0000256" key="1">
    <source>
        <dbReference type="ARBA" id="ARBA00009437"/>
    </source>
</evidence>
<evidence type="ECO:0000259" key="5">
    <source>
        <dbReference type="PROSITE" id="PS50931"/>
    </source>
</evidence>
<keyword evidence="2" id="KW-0805">Transcription regulation</keyword>
<dbReference type="Pfam" id="PF03466">
    <property type="entry name" value="LysR_substrate"/>
    <property type="match status" value="1"/>
</dbReference>
<dbReference type="InterPro" id="IPR036388">
    <property type="entry name" value="WH-like_DNA-bd_sf"/>
</dbReference>
<dbReference type="PANTHER" id="PTHR30346:SF28">
    <property type="entry name" value="HTH-TYPE TRANSCRIPTIONAL REGULATOR CYNR"/>
    <property type="match status" value="1"/>
</dbReference>
<dbReference type="GO" id="GO:0003677">
    <property type="term" value="F:DNA binding"/>
    <property type="evidence" value="ECO:0007669"/>
    <property type="project" value="UniProtKB-KW"/>
</dbReference>
<sequence>MDFRQTACFVAVAEELHFGRAAARLNLSQPPLSQQIKGLEERLGVRLFDRNRRGVRLTAAGEVYLRYARQILSLAESGADAARRAGLGEAGDLRVGYSASALYSDPVLVAIARHRHRHPAVNIRLVEHTTDQCVHALEAGRIDLALVRGPLPDLARNWPDERRTVVSREGLAVVFPPDHPLALADGALGTGLSLHELRGERFVILARRLGTALNSLLDELFAAAGVQPRIAVETAEMASLLGLVEAGTGVAIVPAAVARQRGARFESERFEGQRFGDGRLVALPLREPGAEMDLFVLWPPKPLPIAHRLGAAVAAAFQG</sequence>
<name>A0A431VCZ2_9PROT</name>
<evidence type="ECO:0000256" key="2">
    <source>
        <dbReference type="ARBA" id="ARBA00023015"/>
    </source>
</evidence>
<dbReference type="GO" id="GO:0003700">
    <property type="term" value="F:DNA-binding transcription factor activity"/>
    <property type="evidence" value="ECO:0007669"/>
    <property type="project" value="InterPro"/>
</dbReference>
<comment type="similarity">
    <text evidence="1">Belongs to the LysR transcriptional regulatory family.</text>
</comment>
<dbReference type="Pfam" id="PF00126">
    <property type="entry name" value="HTH_1"/>
    <property type="match status" value="1"/>
</dbReference>
<dbReference type="InterPro" id="IPR005119">
    <property type="entry name" value="LysR_subst-bd"/>
</dbReference>
<dbReference type="InterPro" id="IPR000847">
    <property type="entry name" value="LysR_HTH_N"/>
</dbReference>
<dbReference type="InterPro" id="IPR036390">
    <property type="entry name" value="WH_DNA-bd_sf"/>
</dbReference>
<protein>
    <submittedName>
        <fullName evidence="6">LysR family transcriptional regulator</fullName>
    </submittedName>
</protein>
<dbReference type="Gene3D" id="3.40.190.10">
    <property type="entry name" value="Periplasmic binding protein-like II"/>
    <property type="match status" value="2"/>
</dbReference>
<dbReference type="OrthoDB" id="9811588at2"/>
<reference evidence="6 7" key="1">
    <citation type="submission" date="2018-12" db="EMBL/GenBank/DDBJ databases">
        <authorList>
            <person name="Yang Y."/>
        </authorList>
    </citation>
    <scope>NUCLEOTIDE SEQUENCE [LARGE SCALE GENOMIC DNA]</scope>
    <source>
        <strain evidence="6 7">L-25-5w-1</strain>
    </source>
</reference>
<dbReference type="RefSeq" id="WP_126618748.1">
    <property type="nucleotide sequence ID" value="NZ_JBHUCY010000008.1"/>
</dbReference>
<dbReference type="SUPFAM" id="SSF46785">
    <property type="entry name" value="Winged helix' DNA-binding domain"/>
    <property type="match status" value="1"/>
</dbReference>
<dbReference type="PROSITE" id="PS50931">
    <property type="entry name" value="HTH_LYSR"/>
    <property type="match status" value="1"/>
</dbReference>
<dbReference type="PRINTS" id="PR00039">
    <property type="entry name" value="HTHLYSR"/>
</dbReference>
<dbReference type="Proteomes" id="UP000277007">
    <property type="component" value="Unassembled WGS sequence"/>
</dbReference>
<keyword evidence="4" id="KW-0804">Transcription</keyword>
<comment type="caution">
    <text evidence="6">The sequence shown here is derived from an EMBL/GenBank/DDBJ whole genome shotgun (WGS) entry which is preliminary data.</text>
</comment>
<organism evidence="6 7">
    <name type="scientific">Azospirillum griseum</name>
    <dbReference type="NCBI Taxonomy" id="2496639"/>
    <lineage>
        <taxon>Bacteria</taxon>
        <taxon>Pseudomonadati</taxon>
        <taxon>Pseudomonadota</taxon>
        <taxon>Alphaproteobacteria</taxon>
        <taxon>Rhodospirillales</taxon>
        <taxon>Azospirillaceae</taxon>
        <taxon>Azospirillum</taxon>
    </lineage>
</organism>
<proteinExistence type="inferred from homology"/>
<dbReference type="Gene3D" id="1.10.10.10">
    <property type="entry name" value="Winged helix-like DNA-binding domain superfamily/Winged helix DNA-binding domain"/>
    <property type="match status" value="1"/>
</dbReference>
<evidence type="ECO:0000256" key="4">
    <source>
        <dbReference type="ARBA" id="ARBA00023163"/>
    </source>
</evidence>
<feature type="domain" description="HTH lysR-type" evidence="5">
    <location>
        <begin position="1"/>
        <end position="58"/>
    </location>
</feature>
<keyword evidence="7" id="KW-1185">Reference proteome</keyword>
<dbReference type="GO" id="GO:0032993">
    <property type="term" value="C:protein-DNA complex"/>
    <property type="evidence" value="ECO:0007669"/>
    <property type="project" value="TreeGrafter"/>
</dbReference>
<dbReference type="AlphaFoldDB" id="A0A431VCZ2"/>
<dbReference type="PANTHER" id="PTHR30346">
    <property type="entry name" value="TRANSCRIPTIONAL DUAL REGULATOR HCAR-RELATED"/>
    <property type="match status" value="1"/>
</dbReference>
<dbReference type="EMBL" id="RXMA01000023">
    <property type="protein sequence ID" value="RTR16762.1"/>
    <property type="molecule type" value="Genomic_DNA"/>
</dbReference>